<feature type="non-terminal residue" evidence="2">
    <location>
        <position position="1"/>
    </location>
</feature>
<sequence>MEQITFEPETPSDFIHSLEMPESGPGNDEENVMKIMD</sequence>
<organism evidence="2 3">
    <name type="scientific">Allacma fusca</name>
    <dbReference type="NCBI Taxonomy" id="39272"/>
    <lineage>
        <taxon>Eukaryota</taxon>
        <taxon>Metazoa</taxon>
        <taxon>Ecdysozoa</taxon>
        <taxon>Arthropoda</taxon>
        <taxon>Hexapoda</taxon>
        <taxon>Collembola</taxon>
        <taxon>Symphypleona</taxon>
        <taxon>Sminthuridae</taxon>
        <taxon>Allacma</taxon>
    </lineage>
</organism>
<dbReference type="Proteomes" id="UP000708208">
    <property type="component" value="Unassembled WGS sequence"/>
</dbReference>
<gene>
    <name evidence="2" type="ORF">AFUS01_LOCUS11376</name>
</gene>
<evidence type="ECO:0000256" key="1">
    <source>
        <dbReference type="SAM" id="MobiDB-lite"/>
    </source>
</evidence>
<evidence type="ECO:0000313" key="2">
    <source>
        <dbReference type="EMBL" id="CAG7722217.1"/>
    </source>
</evidence>
<proteinExistence type="predicted"/>
<feature type="region of interest" description="Disordered" evidence="1">
    <location>
        <begin position="1"/>
        <end position="37"/>
    </location>
</feature>
<comment type="caution">
    <text evidence="2">The sequence shown here is derived from an EMBL/GenBank/DDBJ whole genome shotgun (WGS) entry which is preliminary data.</text>
</comment>
<evidence type="ECO:0000313" key="3">
    <source>
        <dbReference type="Proteomes" id="UP000708208"/>
    </source>
</evidence>
<dbReference type="AlphaFoldDB" id="A0A8J2JLE1"/>
<protein>
    <submittedName>
        <fullName evidence="2">Uncharacterized protein</fullName>
    </submittedName>
</protein>
<dbReference type="EMBL" id="CAJVCH010087331">
    <property type="protein sequence ID" value="CAG7722217.1"/>
    <property type="molecule type" value="Genomic_DNA"/>
</dbReference>
<keyword evidence="3" id="KW-1185">Reference proteome</keyword>
<name>A0A8J2JLE1_9HEXA</name>
<accession>A0A8J2JLE1</accession>
<reference evidence="2" key="1">
    <citation type="submission" date="2021-06" db="EMBL/GenBank/DDBJ databases">
        <authorList>
            <person name="Hodson N. C."/>
            <person name="Mongue J. A."/>
            <person name="Jaron S. K."/>
        </authorList>
    </citation>
    <scope>NUCLEOTIDE SEQUENCE</scope>
</reference>